<feature type="transmembrane region" description="Helical" evidence="11">
    <location>
        <begin position="45"/>
        <end position="61"/>
    </location>
</feature>
<dbReference type="InterPro" id="IPR018490">
    <property type="entry name" value="cNMP-bd_dom_sf"/>
</dbReference>
<feature type="domain" description="Cyclic nucleotide-binding" evidence="12">
    <location>
        <begin position="900"/>
        <end position="979"/>
    </location>
</feature>
<dbReference type="GO" id="GO:0015386">
    <property type="term" value="F:potassium:proton antiporter activity"/>
    <property type="evidence" value="ECO:0007669"/>
    <property type="project" value="TreeGrafter"/>
</dbReference>
<keyword evidence="14" id="KW-1185">Reference proteome</keyword>
<reference evidence="13" key="1">
    <citation type="journal article" date="2013" name="Nature">
        <title>Insights into bilaterian evolution from three spiralian genomes.</title>
        <authorList>
            <person name="Simakov O."/>
            <person name="Marletaz F."/>
            <person name="Cho S.J."/>
            <person name="Edsinger-Gonzales E."/>
            <person name="Havlak P."/>
            <person name="Hellsten U."/>
            <person name="Kuo D.H."/>
            <person name="Larsson T."/>
            <person name="Lv J."/>
            <person name="Arendt D."/>
            <person name="Savage R."/>
            <person name="Osoegawa K."/>
            <person name="de Jong P."/>
            <person name="Grimwood J."/>
            <person name="Chapman J.A."/>
            <person name="Shapiro H."/>
            <person name="Aerts A."/>
            <person name="Otillar R.P."/>
            <person name="Terry A.Y."/>
            <person name="Boore J.L."/>
            <person name="Grigoriev I.V."/>
            <person name="Lindberg D.R."/>
            <person name="Seaver E.C."/>
            <person name="Weisblat D.A."/>
            <person name="Putnam N.H."/>
            <person name="Rokhsar D.S."/>
        </authorList>
    </citation>
    <scope>NUCLEOTIDE SEQUENCE [LARGE SCALE GENOMIC DNA]</scope>
</reference>
<feature type="compositionally biased region" description="Polar residues" evidence="10">
    <location>
        <begin position="1297"/>
        <end position="1306"/>
    </location>
</feature>
<dbReference type="KEGG" id="lgi:LOTGIDRAFT_152631"/>
<keyword evidence="8 11" id="KW-0472">Membrane</keyword>
<feature type="compositionally biased region" description="Polar residues" evidence="10">
    <location>
        <begin position="1254"/>
        <end position="1282"/>
    </location>
</feature>
<dbReference type="InterPro" id="IPR000595">
    <property type="entry name" value="cNMP-bd_dom"/>
</dbReference>
<dbReference type="CTD" id="20235731"/>
<dbReference type="SUPFAM" id="SSF51206">
    <property type="entry name" value="cAMP-binding domain-like"/>
    <property type="match status" value="1"/>
</dbReference>
<dbReference type="STRING" id="225164.V4A142"/>
<gene>
    <name evidence="13" type="ORF">LOTGIDRAFT_152631</name>
</gene>
<organism evidence="13 14">
    <name type="scientific">Lottia gigantea</name>
    <name type="common">Giant owl limpet</name>
    <dbReference type="NCBI Taxonomy" id="225164"/>
    <lineage>
        <taxon>Eukaryota</taxon>
        <taxon>Metazoa</taxon>
        <taxon>Spiralia</taxon>
        <taxon>Lophotrochozoa</taxon>
        <taxon>Mollusca</taxon>
        <taxon>Gastropoda</taxon>
        <taxon>Patellogastropoda</taxon>
        <taxon>Lottioidea</taxon>
        <taxon>Lottiidae</taxon>
        <taxon>Lottia</taxon>
    </lineage>
</organism>
<evidence type="ECO:0000256" key="7">
    <source>
        <dbReference type="ARBA" id="ARBA00023065"/>
    </source>
</evidence>
<feature type="region of interest" description="Disordered" evidence="10">
    <location>
        <begin position="1251"/>
        <end position="1329"/>
    </location>
</feature>
<dbReference type="Gene3D" id="2.60.120.10">
    <property type="entry name" value="Jelly Rolls"/>
    <property type="match status" value="1"/>
</dbReference>
<dbReference type="PANTHER" id="PTHR10110:SF86">
    <property type="entry name" value="SODIUM_HYDROGEN EXCHANGER 7"/>
    <property type="match status" value="1"/>
</dbReference>
<feature type="transmembrane region" description="Helical" evidence="11">
    <location>
        <begin position="365"/>
        <end position="385"/>
    </location>
</feature>
<dbReference type="InterPro" id="IPR018422">
    <property type="entry name" value="Cation/H_exchanger_CPA1"/>
</dbReference>
<keyword evidence="4 11" id="KW-0812">Transmembrane</keyword>
<dbReference type="InterPro" id="IPR027359">
    <property type="entry name" value="Volt_channel_dom_sf"/>
</dbReference>
<dbReference type="Proteomes" id="UP000030746">
    <property type="component" value="Unassembled WGS sequence"/>
</dbReference>
<evidence type="ECO:0000256" key="9">
    <source>
        <dbReference type="ARBA" id="ARBA00023201"/>
    </source>
</evidence>
<evidence type="ECO:0000256" key="1">
    <source>
        <dbReference type="ARBA" id="ARBA00004651"/>
    </source>
</evidence>
<feature type="transmembrane region" description="Helical" evidence="11">
    <location>
        <begin position="328"/>
        <end position="353"/>
    </location>
</feature>
<dbReference type="HOGENOM" id="CLU_003400_2_1_1"/>
<evidence type="ECO:0000256" key="10">
    <source>
        <dbReference type="SAM" id="MobiDB-lite"/>
    </source>
</evidence>
<dbReference type="SUPFAM" id="SSF81324">
    <property type="entry name" value="Voltage-gated potassium channels"/>
    <property type="match status" value="1"/>
</dbReference>
<proteinExistence type="predicted"/>
<keyword evidence="7" id="KW-0406">Ion transport</keyword>
<accession>V4A142</accession>
<evidence type="ECO:0000313" key="14">
    <source>
        <dbReference type="Proteomes" id="UP000030746"/>
    </source>
</evidence>
<evidence type="ECO:0000256" key="8">
    <source>
        <dbReference type="ARBA" id="ARBA00023136"/>
    </source>
</evidence>
<feature type="transmembrane region" description="Helical" evidence="11">
    <location>
        <begin position="208"/>
        <end position="233"/>
    </location>
</feature>
<dbReference type="GO" id="GO:0015385">
    <property type="term" value="F:sodium:proton antiporter activity"/>
    <property type="evidence" value="ECO:0007669"/>
    <property type="project" value="InterPro"/>
</dbReference>
<dbReference type="GO" id="GO:0051453">
    <property type="term" value="P:regulation of intracellular pH"/>
    <property type="evidence" value="ECO:0007669"/>
    <property type="project" value="TreeGrafter"/>
</dbReference>
<protein>
    <recommendedName>
        <fullName evidence="12">Cyclic nucleotide-binding domain-containing protein</fullName>
    </recommendedName>
</protein>
<evidence type="ECO:0000256" key="11">
    <source>
        <dbReference type="SAM" id="Phobius"/>
    </source>
</evidence>
<evidence type="ECO:0000256" key="3">
    <source>
        <dbReference type="ARBA" id="ARBA00022475"/>
    </source>
</evidence>
<keyword evidence="6" id="KW-0915">Sodium</keyword>
<evidence type="ECO:0000313" key="13">
    <source>
        <dbReference type="EMBL" id="ESO97538.1"/>
    </source>
</evidence>
<feature type="transmembrane region" description="Helical" evidence="11">
    <location>
        <begin position="683"/>
        <end position="704"/>
    </location>
</feature>
<sequence length="1329" mass="148772">MVSNETVHHEDHVGGNSPSVLFFIFCCFGFGALMRQAMKFIPVRLAYTVVLLLIGVIFGLISNQVPELDIYTTMVDADPHLIMHVFLPVLIFESAFALDYHTFKKTSAQVLLLAVPGLALSSLLTCIMAQYLFDYNWGWNIGMLFGSLMSATDPVAVVAILREVGASKKLSIVIEGESLLNDGAAIVLFNIFLILSTTTAGLSGGEIVVYFLRVAIGGPAFGLLMAIFAIFCLSQVFNDVYVELTVTLVATYATFYIGEALLGVSGVLAVVVLGIAMSSMRTSISPEVEDFIHRFWEALAYFANTLIFILVGVVISKKAIQLIFGMDWFYMIALYLGLNVIRGTVVLLLSPILRRLGYGMTWQEGLVLTWGGLRGAVGLALGLLVMEDEGLDLQKVRVKVLIHISGIVFLTLLINATTIPYLLKTLGMNDITTAKRMAMASAIRHLEELRYKTLNMLKTDRFLADSDWELVEKSCGIDPPYKTSKEEAELEQSMKIRPKSICPDCNAQLPLQPTPKELRDMTNEAILRYLKAEKLSYWRQFEQGMVSQEAVRKLQGYTEVASDKSGQFVDLDEIKSSWEVPKSLIKLRKVIVRIIENKPVCSACGGCLQGFFKIVTSKVVSYIIFVIIAMDMVNWILSLISERYNMWYDNRIIFRSINAAFVGIYIVEFICKVITQSAGYFKVIWQVLCFVIVIHGISDVAVEFSLPPSSTYTQEVVLVFIVFRFIRVLRFFELIFPLLLKFVDYQMTASISNGYDVGRGFVAGEEEVRKLIDRMVDNTDCATYLKQNCDTGKLDVIRCLGILQKENPQIALSVKTRQAARSVLNSLRDGVQKLLEDGVLQESETEKLNHKIEAKMKKLLQLPTTIPVPPPDRMLNNVTWLEDDQETIDFIKARSQLINYNHDEALVKEGDASDGIYIIVSGLVRFSRSKKNKNNDKTEDKVMDFMSTGSIIGEMGLLTHGNRMASVVCETAVQALFISSADMEEAFRTFADTEPSLEKRLWKVCASRLAVGVLLEQPSYQGFTREKVKLRLESAYVVPGEDFSINSKMADVVLIHGHAQNAFTKENYHGPCYIPWTCLKLEFKFDQVSKPIMLVIPSETDDQLHLAPTHRRQSYHPEYFNGSKNEEKLCLKHAAQHRQDIDPKKKSVTFKSKNKVGVLENDEVIMNGNIPNKRTNRSLAATTVVEDDENVNKLENILTPEQEEEAEINKANDLAKDIAEFNRRLDQRAKETEARHGKSSGGSHVVTIEKEHTTQTSSTPNAQKPQNATSNNGKTHTAQSSPFLEDNHKTPLVPIESNKSPETGSATDDAPKFVSVVSHKHSNKNKKNK</sequence>
<feature type="transmembrane region" description="Helical" evidence="11">
    <location>
        <begin position="182"/>
        <end position="202"/>
    </location>
</feature>
<dbReference type="OMA" id="GYWCARI"/>
<dbReference type="PANTHER" id="PTHR10110">
    <property type="entry name" value="SODIUM/HYDROGEN EXCHANGER"/>
    <property type="match status" value="1"/>
</dbReference>
<feature type="transmembrane region" description="Helical" evidence="11">
    <location>
        <begin position="652"/>
        <end position="671"/>
    </location>
</feature>
<keyword evidence="5 11" id="KW-1133">Transmembrane helix</keyword>
<evidence type="ECO:0000256" key="2">
    <source>
        <dbReference type="ARBA" id="ARBA00022448"/>
    </source>
</evidence>
<feature type="transmembrane region" description="Helical" evidence="11">
    <location>
        <begin position="619"/>
        <end position="640"/>
    </location>
</feature>
<evidence type="ECO:0000256" key="4">
    <source>
        <dbReference type="ARBA" id="ARBA00022692"/>
    </source>
</evidence>
<dbReference type="SMART" id="SM00100">
    <property type="entry name" value="cNMP"/>
    <property type="match status" value="1"/>
</dbReference>
<dbReference type="Gene3D" id="1.20.120.350">
    <property type="entry name" value="Voltage-gated potassium channels. Chain C"/>
    <property type="match status" value="1"/>
</dbReference>
<feature type="transmembrane region" description="Helical" evidence="11">
    <location>
        <begin position="110"/>
        <end position="133"/>
    </location>
</feature>
<dbReference type="GeneID" id="20235731"/>
<keyword evidence="2" id="KW-0813">Transport</keyword>
<dbReference type="CDD" id="cd00038">
    <property type="entry name" value="CAP_ED"/>
    <property type="match status" value="1"/>
</dbReference>
<feature type="transmembrane region" description="Helical" evidence="11">
    <location>
        <begin position="20"/>
        <end position="38"/>
    </location>
</feature>
<keyword evidence="3" id="KW-1003">Cell membrane</keyword>
<evidence type="ECO:0000256" key="6">
    <source>
        <dbReference type="ARBA" id="ARBA00023053"/>
    </source>
</evidence>
<dbReference type="GO" id="GO:0005886">
    <property type="term" value="C:plasma membrane"/>
    <property type="evidence" value="ECO:0007669"/>
    <property type="project" value="UniProtKB-SubCell"/>
</dbReference>
<evidence type="ECO:0000259" key="12">
    <source>
        <dbReference type="PROSITE" id="PS50042"/>
    </source>
</evidence>
<feature type="compositionally biased region" description="Basic residues" evidence="10">
    <location>
        <begin position="1318"/>
        <end position="1329"/>
    </location>
</feature>
<dbReference type="PROSITE" id="PS50042">
    <property type="entry name" value="CNMP_BINDING_3"/>
    <property type="match status" value="1"/>
</dbReference>
<evidence type="ECO:0000256" key="5">
    <source>
        <dbReference type="ARBA" id="ARBA00022989"/>
    </source>
</evidence>
<dbReference type="GO" id="GO:0098719">
    <property type="term" value="P:sodium ion import across plasma membrane"/>
    <property type="evidence" value="ECO:0007669"/>
    <property type="project" value="TreeGrafter"/>
</dbReference>
<dbReference type="EMBL" id="KB201304">
    <property type="protein sequence ID" value="ESO97538.1"/>
    <property type="molecule type" value="Genomic_DNA"/>
</dbReference>
<feature type="transmembrane region" description="Helical" evidence="11">
    <location>
        <begin position="81"/>
        <end position="98"/>
    </location>
</feature>
<keyword evidence="9" id="KW-0739">Sodium transport</keyword>
<dbReference type="InterPro" id="IPR006153">
    <property type="entry name" value="Cation/H_exchanger_TM"/>
</dbReference>
<dbReference type="OrthoDB" id="441412at2759"/>
<comment type="subcellular location">
    <subcellularLocation>
        <location evidence="1">Cell membrane</location>
        <topology evidence="1">Multi-pass membrane protein</topology>
    </subcellularLocation>
</comment>
<dbReference type="Gene3D" id="6.10.140.1330">
    <property type="match status" value="1"/>
</dbReference>
<dbReference type="RefSeq" id="XP_009051403.1">
    <property type="nucleotide sequence ID" value="XM_009053155.1"/>
</dbReference>
<dbReference type="InterPro" id="IPR014710">
    <property type="entry name" value="RmlC-like_jellyroll"/>
</dbReference>
<feature type="transmembrane region" description="Helical" evidence="11">
    <location>
        <begin position="296"/>
        <end position="316"/>
    </location>
</feature>
<dbReference type="Pfam" id="PF00027">
    <property type="entry name" value="cNMP_binding"/>
    <property type="match status" value="1"/>
</dbReference>
<feature type="transmembrane region" description="Helical" evidence="11">
    <location>
        <begin position="400"/>
        <end position="423"/>
    </location>
</feature>
<name>V4A142_LOTGI</name>
<dbReference type="Pfam" id="PF00999">
    <property type="entry name" value="Na_H_Exchanger"/>
    <property type="match status" value="1"/>
</dbReference>